<keyword evidence="2" id="KW-0276">Fatty acid metabolism</keyword>
<evidence type="ECO:0000256" key="3">
    <source>
        <dbReference type="ARBA" id="ARBA00023098"/>
    </source>
</evidence>
<dbReference type="SUPFAM" id="SSF56801">
    <property type="entry name" value="Acetyl-CoA synthetase-like"/>
    <property type="match status" value="1"/>
</dbReference>
<evidence type="ECO:0000313" key="5">
    <source>
        <dbReference type="EMBL" id="CAD8815906.1"/>
    </source>
</evidence>
<dbReference type="GO" id="GO:0016020">
    <property type="term" value="C:membrane"/>
    <property type="evidence" value="ECO:0007669"/>
    <property type="project" value="TreeGrafter"/>
</dbReference>
<dbReference type="PANTHER" id="PTHR43272">
    <property type="entry name" value="LONG-CHAIN-FATTY-ACID--COA LIGASE"/>
    <property type="match status" value="1"/>
</dbReference>
<organism evidence="5">
    <name type="scientific">Timspurckia oligopyrenoides</name>
    <dbReference type="NCBI Taxonomy" id="708627"/>
    <lineage>
        <taxon>Eukaryota</taxon>
        <taxon>Rhodophyta</taxon>
        <taxon>Bangiophyceae</taxon>
        <taxon>Porphyridiales</taxon>
        <taxon>Porphyridiaceae</taxon>
        <taxon>Timspurckia</taxon>
    </lineage>
</organism>
<dbReference type="InterPro" id="IPR042099">
    <property type="entry name" value="ANL_N_sf"/>
</dbReference>
<reference evidence="5" key="1">
    <citation type="submission" date="2021-01" db="EMBL/GenBank/DDBJ databases">
        <authorList>
            <person name="Corre E."/>
            <person name="Pelletier E."/>
            <person name="Niang G."/>
            <person name="Scheremetjew M."/>
            <person name="Finn R."/>
            <person name="Kale V."/>
            <person name="Holt S."/>
            <person name="Cochrane G."/>
            <person name="Meng A."/>
            <person name="Brown T."/>
            <person name="Cohen L."/>
        </authorList>
    </citation>
    <scope>NUCLEOTIDE SEQUENCE</scope>
    <source>
        <strain evidence="5">CCMP3278</strain>
    </source>
</reference>
<feature type="domain" description="AMP-dependent synthetase/ligase" evidence="4">
    <location>
        <begin position="53"/>
        <end position="452"/>
    </location>
</feature>
<evidence type="ECO:0000256" key="1">
    <source>
        <dbReference type="ARBA" id="ARBA00022598"/>
    </source>
</evidence>
<evidence type="ECO:0000259" key="4">
    <source>
        <dbReference type="Pfam" id="PF00501"/>
    </source>
</evidence>
<dbReference type="GO" id="GO:0004467">
    <property type="term" value="F:long-chain fatty acid-CoA ligase activity"/>
    <property type="evidence" value="ECO:0007669"/>
    <property type="project" value="TreeGrafter"/>
</dbReference>
<dbReference type="AlphaFoldDB" id="A0A7S0ZAP9"/>
<name>A0A7S0ZAP9_9RHOD</name>
<gene>
    <name evidence="5" type="ORF">TOLI1172_LOCUS294</name>
</gene>
<dbReference type="Pfam" id="PF23562">
    <property type="entry name" value="AMP-binding_C_3"/>
    <property type="match status" value="1"/>
</dbReference>
<dbReference type="InterPro" id="IPR000873">
    <property type="entry name" value="AMP-dep_synth/lig_dom"/>
</dbReference>
<dbReference type="GO" id="GO:0005783">
    <property type="term" value="C:endoplasmic reticulum"/>
    <property type="evidence" value="ECO:0007669"/>
    <property type="project" value="TreeGrafter"/>
</dbReference>
<dbReference type="Gene3D" id="3.40.50.12780">
    <property type="entry name" value="N-terminal domain of ligase-like"/>
    <property type="match status" value="1"/>
</dbReference>
<protein>
    <recommendedName>
        <fullName evidence="4">AMP-dependent synthetase/ligase domain-containing protein</fullName>
    </recommendedName>
</protein>
<evidence type="ECO:0000256" key="2">
    <source>
        <dbReference type="ARBA" id="ARBA00022832"/>
    </source>
</evidence>
<dbReference type="EMBL" id="HBFP01000386">
    <property type="protein sequence ID" value="CAD8815906.1"/>
    <property type="molecule type" value="Transcribed_RNA"/>
</dbReference>
<accession>A0A7S0ZAP9</accession>
<dbReference type="Pfam" id="PF00501">
    <property type="entry name" value="AMP-binding"/>
    <property type="match status" value="1"/>
</dbReference>
<keyword evidence="3" id="KW-0443">Lipid metabolism</keyword>
<sequence>MAESFFVSEATGTRPLTGSDLVEVPPLTLWKLLSNANDLRPSWRLFDSGASKATNVSEFYELVKDLAKGLLNEKVEKGDVVAILGMNCIEYAAAEIAVASVGCLALPLFSEGSPEVNEVALQTSKAKIAIGSIAYAPKIMIFRKSLVDLKKIVFWAETEEQIPESVGDVIFWDDFLYQASKLPSSDFEARLREVKPEMPCVCIPVTSASLIKMAMLSHDNLTWAARRLVDRLDLTDKDHLVSYIPFFLVQGKVLDVYGALYKGYSVTFLEGKAWHGNKSTLIAGLKKAKPTFMLTPGYAVEKIQWTIEKQLLLDSDKMKHFFKSAALDCGRKSSNAVMKGKKMPVGFSMHNSGTFSKGRATVGLDNLRYMVSFGNPLSDTVDTYLWNIFIPVVDSFELHEAAGFLAIQAPGCFAKGSAGKPLEGLEVKIEKPDENGVGEVAVRGRAVFLGYLGDVGMNKNAFTKDGWFLTSYLARQDDAGFLYPSGHKEELIVMATGERVNPLLVENNIKSLLPGVNQVCIVGEGQHSLGCLFTMKTSSKVDNTGRLNMSARRYTQAKTVHELANDIRWFDLVKIALDQVNRLATSTSTKVTNFKVIEGKWDTANQCALPGGRLNREMIAKTYANEIKELFS</sequence>
<dbReference type="PANTHER" id="PTHR43272:SF32">
    <property type="entry name" value="AMP-DEPENDENT SYNTHETASE_LIGASE DOMAIN-CONTAINING PROTEIN"/>
    <property type="match status" value="1"/>
</dbReference>
<proteinExistence type="predicted"/>
<keyword evidence="1" id="KW-0436">Ligase</keyword>